<keyword evidence="9 18" id="KW-0630">Potassium</keyword>
<evidence type="ECO:0000256" key="19">
    <source>
        <dbReference type="PIRNR" id="PIRNR017184"/>
    </source>
</evidence>
<feature type="binding site" evidence="18">
    <location>
        <position position="175"/>
    </location>
    <ligand>
        <name>(6S)-NADPHX</name>
        <dbReference type="ChEBI" id="CHEBI:64076"/>
    </ligand>
</feature>
<name>A0ABM7W825_9BACT</name>
<dbReference type="NCBIfam" id="TIGR00196">
    <property type="entry name" value="yjeF_cterm"/>
    <property type="match status" value="1"/>
</dbReference>
<dbReference type="PROSITE" id="PS51383">
    <property type="entry name" value="YJEF_C_3"/>
    <property type="match status" value="1"/>
</dbReference>
<comment type="function">
    <text evidence="14 19">Bifunctional enzyme that catalyzes the epimerization of the S- and R-forms of NAD(P)HX and the dehydration of the S-form of NAD(P)HX at the expense of ADP, which is converted to AMP. This allows the repair of both epimers of NAD(P)HX, a damaged form of NAD(P)H that is a result of enzymatic or heat-dependent hydration.</text>
</comment>
<feature type="binding site" evidence="17">
    <location>
        <position position="471"/>
    </location>
    <ligand>
        <name>AMP</name>
        <dbReference type="ChEBI" id="CHEBI:456215"/>
    </ligand>
</feature>
<evidence type="ECO:0000256" key="11">
    <source>
        <dbReference type="ARBA" id="ARBA00023235"/>
    </source>
</evidence>
<dbReference type="Gene3D" id="3.40.1190.20">
    <property type="match status" value="1"/>
</dbReference>
<comment type="cofactor">
    <cofactor evidence="18 19">
        <name>K(+)</name>
        <dbReference type="ChEBI" id="CHEBI:29103"/>
    </cofactor>
    <text evidence="18 19">Binds 1 potassium ion per subunit.</text>
</comment>
<keyword evidence="6 17" id="KW-0547">Nucleotide-binding</keyword>
<comment type="cofactor">
    <cofactor evidence="17">
        <name>Mg(2+)</name>
        <dbReference type="ChEBI" id="CHEBI:18420"/>
    </cofactor>
</comment>
<proteinExistence type="inferred from homology"/>
<feature type="binding site" evidence="18">
    <location>
        <begin position="142"/>
        <end position="148"/>
    </location>
    <ligand>
        <name>(6S)-NADPHX</name>
        <dbReference type="ChEBI" id="CHEBI:64076"/>
    </ligand>
</feature>
<keyword evidence="8 17" id="KW-0521">NADP</keyword>
<protein>
    <recommendedName>
        <fullName evidence="19">Bifunctional NAD(P)H-hydrate repair enzyme</fullName>
    </recommendedName>
    <alternativeName>
        <fullName evidence="19">Nicotinamide nucleotide repair protein</fullName>
    </alternativeName>
    <domain>
        <recommendedName>
            <fullName evidence="19">ADP-dependent (S)-NAD(P)H-hydrate dehydratase</fullName>
            <ecNumber evidence="19">4.2.1.136</ecNumber>
        </recommendedName>
        <alternativeName>
            <fullName evidence="19">ADP-dependent NAD(P)HX dehydratase</fullName>
        </alternativeName>
    </domain>
    <domain>
        <recommendedName>
            <fullName evidence="19">NAD(P)H-hydrate epimerase</fullName>
            <ecNumber evidence="19">5.1.99.6</ecNumber>
        </recommendedName>
    </domain>
</protein>
<organism evidence="22 23">
    <name type="scientific">Desulfofustis limnaeus</name>
    <dbReference type="NCBI Taxonomy" id="2740163"/>
    <lineage>
        <taxon>Bacteria</taxon>
        <taxon>Pseudomonadati</taxon>
        <taxon>Thermodesulfobacteriota</taxon>
        <taxon>Desulfobulbia</taxon>
        <taxon>Desulfobulbales</taxon>
        <taxon>Desulfocapsaceae</taxon>
        <taxon>Desulfofustis</taxon>
    </lineage>
</organism>
<dbReference type="Gene3D" id="3.40.50.10260">
    <property type="entry name" value="YjeF N-terminal domain"/>
    <property type="match status" value="1"/>
</dbReference>
<dbReference type="PANTHER" id="PTHR12592">
    <property type="entry name" value="ATP-DEPENDENT (S)-NAD(P)H-HYDRATE DEHYDRATASE FAMILY MEMBER"/>
    <property type="match status" value="1"/>
</dbReference>
<comment type="catalytic activity">
    <reaction evidence="1 18 19">
        <text>(6R)-NADHX = (6S)-NADHX</text>
        <dbReference type="Rhea" id="RHEA:32215"/>
        <dbReference type="ChEBI" id="CHEBI:64074"/>
        <dbReference type="ChEBI" id="CHEBI:64075"/>
        <dbReference type="EC" id="5.1.99.6"/>
    </reaction>
</comment>
<feature type="binding site" evidence="18">
    <location>
        <begin position="59"/>
        <end position="63"/>
    </location>
    <ligand>
        <name>(6S)-NADPHX</name>
        <dbReference type="ChEBI" id="CHEBI:64076"/>
    </ligand>
</feature>
<feature type="domain" description="YjeF C-terminal" evidence="20">
    <location>
        <begin position="244"/>
        <end position="530"/>
    </location>
</feature>
<keyword evidence="5 18" id="KW-0479">Metal-binding</keyword>
<dbReference type="InterPro" id="IPR017953">
    <property type="entry name" value="Carbohydrate_kinase_pred_CS"/>
</dbReference>
<evidence type="ECO:0000256" key="12">
    <source>
        <dbReference type="ARBA" id="ARBA00023239"/>
    </source>
</evidence>
<feature type="binding site" evidence="17">
    <location>
        <position position="400"/>
    </location>
    <ligand>
        <name>(6S)-NADPHX</name>
        <dbReference type="ChEBI" id="CHEBI:64076"/>
    </ligand>
</feature>
<comment type="subunit">
    <text evidence="17">Homotetramer.</text>
</comment>
<feature type="binding site" evidence="17">
    <location>
        <position position="349"/>
    </location>
    <ligand>
        <name>(6S)-NADPHX</name>
        <dbReference type="ChEBI" id="CHEBI:64076"/>
    </ligand>
</feature>
<evidence type="ECO:0000256" key="2">
    <source>
        <dbReference type="ARBA" id="ARBA00000909"/>
    </source>
</evidence>
<keyword evidence="10 17" id="KW-0520">NAD</keyword>
<dbReference type="NCBIfam" id="TIGR00197">
    <property type="entry name" value="yjeF_nterm"/>
    <property type="match status" value="1"/>
</dbReference>
<comment type="similarity">
    <text evidence="17">Belongs to the NnrD/CARKD family.</text>
</comment>
<dbReference type="EC" id="5.1.99.6" evidence="19"/>
<evidence type="ECO:0000256" key="7">
    <source>
        <dbReference type="ARBA" id="ARBA00022840"/>
    </source>
</evidence>
<keyword evidence="12 17" id="KW-0456">Lyase</keyword>
<dbReference type="Pfam" id="PF01256">
    <property type="entry name" value="Carb_kinase"/>
    <property type="match status" value="1"/>
</dbReference>
<feature type="binding site" evidence="17">
    <location>
        <begin position="442"/>
        <end position="446"/>
    </location>
    <ligand>
        <name>AMP</name>
        <dbReference type="ChEBI" id="CHEBI:456215"/>
    </ligand>
</feature>
<keyword evidence="23" id="KW-1185">Reference proteome</keyword>
<feature type="binding site" evidence="17">
    <location>
        <position position="279"/>
    </location>
    <ligand>
        <name>(6S)-NADPHX</name>
        <dbReference type="ChEBI" id="CHEBI:64076"/>
    </ligand>
</feature>
<keyword evidence="13" id="KW-0511">Multifunctional enzyme</keyword>
<dbReference type="RefSeq" id="WP_284154173.1">
    <property type="nucleotide sequence ID" value="NZ_AP025516.1"/>
</dbReference>
<keyword evidence="7 17" id="KW-0067">ATP-binding</keyword>
<evidence type="ECO:0000256" key="4">
    <source>
        <dbReference type="ARBA" id="ARBA00009524"/>
    </source>
</evidence>
<evidence type="ECO:0000256" key="16">
    <source>
        <dbReference type="ARBA" id="ARBA00049209"/>
    </source>
</evidence>
<comment type="catalytic activity">
    <reaction evidence="16 17 19">
        <text>(6S)-NADPHX + ADP = AMP + phosphate + NADPH + H(+)</text>
        <dbReference type="Rhea" id="RHEA:32235"/>
        <dbReference type="ChEBI" id="CHEBI:15378"/>
        <dbReference type="ChEBI" id="CHEBI:43474"/>
        <dbReference type="ChEBI" id="CHEBI:57783"/>
        <dbReference type="ChEBI" id="CHEBI:64076"/>
        <dbReference type="ChEBI" id="CHEBI:456215"/>
        <dbReference type="ChEBI" id="CHEBI:456216"/>
        <dbReference type="EC" id="4.2.1.136"/>
    </reaction>
</comment>
<dbReference type="SUPFAM" id="SSF53613">
    <property type="entry name" value="Ribokinase-like"/>
    <property type="match status" value="1"/>
</dbReference>
<dbReference type="PIRSF" id="PIRSF017184">
    <property type="entry name" value="Nnr"/>
    <property type="match status" value="1"/>
</dbReference>
<dbReference type="InterPro" id="IPR004443">
    <property type="entry name" value="YjeF_N_dom"/>
</dbReference>
<evidence type="ECO:0000256" key="17">
    <source>
        <dbReference type="HAMAP-Rule" id="MF_01965"/>
    </source>
</evidence>
<feature type="binding site" evidence="18">
    <location>
        <position position="178"/>
    </location>
    <ligand>
        <name>K(+)</name>
        <dbReference type="ChEBI" id="CHEBI:29103"/>
    </ligand>
</feature>
<dbReference type="CDD" id="cd01171">
    <property type="entry name" value="YXKO-related"/>
    <property type="match status" value="1"/>
</dbReference>
<feature type="binding site" evidence="17">
    <location>
        <position position="472"/>
    </location>
    <ligand>
        <name>(6S)-NADPHX</name>
        <dbReference type="ChEBI" id="CHEBI:64076"/>
    </ligand>
</feature>
<sequence>MKLPGSEEMKAIDRCAIEEFGIPGVVLMENAGTGTVRLIEEQFGPLAGSFALIFIGPGNNGGDGLVIGRHLHQRGCEPIFFFLVNPDSLSGDAAVNLAVVEKLRLPLHVIDSPTRVKTIPVLFKQIESRGKPCCAIIDAIFGTGLSRNITGHFADTIDLINGRSFARHTPVIAVDTPSGLDSDTGKIFGKCVKASLTATFGCAKPGQVMQGSSAYTGTLSIIDIGIPPEVITKAGINTSMITGETASSWLQALKRQANTHKGTYGHLLVLAGSAGKTGAAILTARGAQYSGCGLVSLCVPYDLNTIFETSLVEAMTVPLPTSSSLLNVSDLPTVIKNLEHKTAVVIGPGLGTDARTADLVLYLYHSVKQPLVVDADALNILAKQADQLKTPAGPRILTPHPGEMARLIGVSGDSVQENRLEAAKECYRRFKRKGRDLVIILKGAGTLVIADNDQVMINTSGNPGMAAGGMGDVLSGMIGSLLCQGLNPTVAAAAAVFLHGRAGDELYARIGQGFSATELARNIPHCLQTLLRENV</sequence>
<feature type="binding site" evidence="18">
    <location>
        <position position="60"/>
    </location>
    <ligand>
        <name>K(+)</name>
        <dbReference type="ChEBI" id="CHEBI:29103"/>
    </ligand>
</feature>
<dbReference type="PROSITE" id="PS51385">
    <property type="entry name" value="YJEF_N"/>
    <property type="match status" value="1"/>
</dbReference>
<comment type="catalytic activity">
    <reaction evidence="15 17 19">
        <text>(6S)-NADHX + ADP = AMP + phosphate + NADH + H(+)</text>
        <dbReference type="Rhea" id="RHEA:32223"/>
        <dbReference type="ChEBI" id="CHEBI:15378"/>
        <dbReference type="ChEBI" id="CHEBI:43474"/>
        <dbReference type="ChEBI" id="CHEBI:57945"/>
        <dbReference type="ChEBI" id="CHEBI:64074"/>
        <dbReference type="ChEBI" id="CHEBI:456215"/>
        <dbReference type="ChEBI" id="CHEBI:456216"/>
        <dbReference type="EC" id="4.2.1.136"/>
    </reaction>
</comment>
<evidence type="ECO:0000256" key="18">
    <source>
        <dbReference type="HAMAP-Rule" id="MF_01966"/>
    </source>
</evidence>
<evidence type="ECO:0000256" key="6">
    <source>
        <dbReference type="ARBA" id="ARBA00022741"/>
    </source>
</evidence>
<comment type="similarity">
    <text evidence="18">Belongs to the NnrE/AIBP family.</text>
</comment>
<dbReference type="InterPro" id="IPR036652">
    <property type="entry name" value="YjeF_N_dom_sf"/>
</dbReference>
<evidence type="ECO:0000256" key="1">
    <source>
        <dbReference type="ARBA" id="ARBA00000013"/>
    </source>
</evidence>
<keyword evidence="11 18" id="KW-0413">Isomerase</keyword>
<evidence type="ECO:0000313" key="23">
    <source>
        <dbReference type="Proteomes" id="UP000830055"/>
    </source>
</evidence>
<dbReference type="EC" id="4.2.1.136" evidence="19"/>
<comment type="similarity">
    <text evidence="4 19">In the C-terminal section; belongs to the NnrD/CARKD family.</text>
</comment>
<dbReference type="InterPro" id="IPR029056">
    <property type="entry name" value="Ribokinase-like"/>
</dbReference>
<evidence type="ECO:0000259" key="20">
    <source>
        <dbReference type="PROSITE" id="PS51383"/>
    </source>
</evidence>
<dbReference type="PROSITE" id="PS01050">
    <property type="entry name" value="YJEF_C_2"/>
    <property type="match status" value="1"/>
</dbReference>
<feature type="binding site" evidence="18">
    <location>
        <position position="138"/>
    </location>
    <ligand>
        <name>K(+)</name>
        <dbReference type="ChEBI" id="CHEBI:29103"/>
    </ligand>
</feature>
<dbReference type="HAMAP" id="MF_01966">
    <property type="entry name" value="NADHX_epimerase"/>
    <property type="match status" value="1"/>
</dbReference>
<comment type="caution">
    <text evidence="18">Lacks conserved residue(s) required for the propagation of feature annotation.</text>
</comment>
<feature type="domain" description="YjeF N-terminal" evidence="21">
    <location>
        <begin position="9"/>
        <end position="232"/>
    </location>
</feature>
<evidence type="ECO:0000256" key="9">
    <source>
        <dbReference type="ARBA" id="ARBA00022958"/>
    </source>
</evidence>
<reference evidence="22 23" key="1">
    <citation type="submission" date="2022-01" db="EMBL/GenBank/DDBJ databases">
        <title>Desulfofustis limnae sp. nov., a novel mesophilic sulfate-reducing bacterium isolated from marsh soil.</title>
        <authorList>
            <person name="Watanabe M."/>
            <person name="Takahashi A."/>
            <person name="Kojima H."/>
            <person name="Fukui M."/>
        </authorList>
    </citation>
    <scope>NUCLEOTIDE SEQUENCE [LARGE SCALE GENOMIC DNA]</scope>
    <source>
        <strain evidence="22 23">PPLL</strain>
    </source>
</reference>
<comment type="similarity">
    <text evidence="3 19">In the N-terminal section; belongs to the NnrE/AIBP family.</text>
</comment>
<dbReference type="EMBL" id="AP025516">
    <property type="protein sequence ID" value="BDD87132.1"/>
    <property type="molecule type" value="Genomic_DNA"/>
</dbReference>
<accession>A0ABM7W825</accession>
<evidence type="ECO:0000259" key="21">
    <source>
        <dbReference type="PROSITE" id="PS51385"/>
    </source>
</evidence>
<evidence type="ECO:0000256" key="10">
    <source>
        <dbReference type="ARBA" id="ARBA00023027"/>
    </source>
</evidence>
<evidence type="ECO:0000313" key="22">
    <source>
        <dbReference type="EMBL" id="BDD87132.1"/>
    </source>
</evidence>
<dbReference type="Pfam" id="PF03853">
    <property type="entry name" value="YjeF_N"/>
    <property type="match status" value="1"/>
</dbReference>
<comment type="function">
    <text evidence="17">Catalyzes the dehydration of the S-form of NAD(P)HX at the expense of ADP, which is converted to AMP. Together with NAD(P)HX epimerase, which catalyzes the epimerization of the S- and R-forms, the enzyme allows the repair of both epimers of NAD(P)HX, a damaged form of NAD(P)H that is a result of enzymatic or heat-dependent hydration.</text>
</comment>
<dbReference type="InterPro" id="IPR030677">
    <property type="entry name" value="Nnr"/>
</dbReference>
<evidence type="ECO:0000256" key="5">
    <source>
        <dbReference type="ARBA" id="ARBA00022723"/>
    </source>
</evidence>
<dbReference type="PROSITE" id="PS01049">
    <property type="entry name" value="YJEF_C_1"/>
    <property type="match status" value="1"/>
</dbReference>
<comment type="catalytic activity">
    <reaction evidence="2 18 19">
        <text>(6R)-NADPHX = (6S)-NADPHX</text>
        <dbReference type="Rhea" id="RHEA:32227"/>
        <dbReference type="ChEBI" id="CHEBI:64076"/>
        <dbReference type="ChEBI" id="CHEBI:64077"/>
        <dbReference type="EC" id="5.1.99.6"/>
    </reaction>
</comment>
<evidence type="ECO:0000256" key="15">
    <source>
        <dbReference type="ARBA" id="ARBA00048238"/>
    </source>
</evidence>
<gene>
    <name evidence="22" type="primary">nnr</name>
    <name evidence="17" type="synonym">nnrD</name>
    <name evidence="18" type="synonym">nnrE</name>
    <name evidence="22" type="ORF">DPPLL_14970</name>
</gene>
<dbReference type="InterPro" id="IPR000631">
    <property type="entry name" value="CARKD"/>
</dbReference>
<evidence type="ECO:0000256" key="14">
    <source>
        <dbReference type="ARBA" id="ARBA00025153"/>
    </source>
</evidence>
<dbReference type="SUPFAM" id="SSF64153">
    <property type="entry name" value="YjeF N-terminal domain-like"/>
    <property type="match status" value="1"/>
</dbReference>
<dbReference type="Proteomes" id="UP000830055">
    <property type="component" value="Chromosome"/>
</dbReference>
<dbReference type="PANTHER" id="PTHR12592:SF0">
    <property type="entry name" value="ATP-DEPENDENT (S)-NAD(P)H-HYDRATE DEHYDRATASE"/>
    <property type="match status" value="1"/>
</dbReference>
<evidence type="ECO:0000256" key="8">
    <source>
        <dbReference type="ARBA" id="ARBA00022857"/>
    </source>
</evidence>
<evidence type="ECO:0000256" key="3">
    <source>
        <dbReference type="ARBA" id="ARBA00006001"/>
    </source>
</evidence>
<evidence type="ECO:0000256" key="13">
    <source>
        <dbReference type="ARBA" id="ARBA00023268"/>
    </source>
</evidence>
<comment type="function">
    <text evidence="18">Catalyzes the epimerization of the S- and R-forms of NAD(P)HX, a damaged form of NAD(P)H that is a result of enzymatic or heat-dependent hydration. This is a prerequisite for the S-specific NAD(P)H-hydrate dehydratase to allow the repair of both epimers of NAD(P)HX.</text>
</comment>
<dbReference type="HAMAP" id="MF_01965">
    <property type="entry name" value="NADHX_dehydratase"/>
    <property type="match status" value="1"/>
</dbReference>